<dbReference type="Proteomes" id="UP000460412">
    <property type="component" value="Unassembled WGS sequence"/>
</dbReference>
<evidence type="ECO:0000313" key="4">
    <source>
        <dbReference type="Proteomes" id="UP000460412"/>
    </source>
</evidence>
<dbReference type="PROSITE" id="PS51154">
    <property type="entry name" value="MACRO"/>
    <property type="match status" value="1"/>
</dbReference>
<dbReference type="Pfam" id="PF01661">
    <property type="entry name" value="Macro"/>
    <property type="match status" value="1"/>
</dbReference>
<reference evidence="3 4" key="1">
    <citation type="submission" date="2019-12" db="EMBL/GenBank/DDBJ databases">
        <title>Sporaefaciens musculi gen. nov., sp. nov., a novel bacterium isolated from the caecum of an obese mouse.</title>
        <authorList>
            <person name="Rasmussen T.S."/>
            <person name="Streidl T."/>
            <person name="Hitch T.C.A."/>
            <person name="Wortmann E."/>
            <person name="Deptula P."/>
            <person name="Hansen M."/>
            <person name="Nielsen D.S."/>
            <person name="Clavel T."/>
            <person name="Vogensen F.K."/>
        </authorList>
    </citation>
    <scope>NUCLEOTIDE SEQUENCE [LARGE SCALE GENOMIC DNA]</scope>
    <source>
        <strain evidence="3 4">WCA-9-b2</strain>
    </source>
</reference>
<proteinExistence type="predicted"/>
<evidence type="ECO:0000256" key="1">
    <source>
        <dbReference type="SAM" id="Phobius"/>
    </source>
</evidence>
<gene>
    <name evidence="3" type="ORF">GN277_05520</name>
</gene>
<keyword evidence="4" id="KW-1185">Reference proteome</keyword>
<organism evidence="3 4">
    <name type="scientific">Sporofaciens musculi</name>
    <dbReference type="NCBI Taxonomy" id="2681861"/>
    <lineage>
        <taxon>Bacteria</taxon>
        <taxon>Bacillati</taxon>
        <taxon>Bacillota</taxon>
        <taxon>Clostridia</taxon>
        <taxon>Lachnospirales</taxon>
        <taxon>Lachnospiraceae</taxon>
        <taxon>Sporofaciens</taxon>
    </lineage>
</organism>
<dbReference type="InterPro" id="IPR002589">
    <property type="entry name" value="Macro_dom"/>
</dbReference>
<dbReference type="SUPFAM" id="SSF52949">
    <property type="entry name" value="Macro domain-like"/>
    <property type="match status" value="1"/>
</dbReference>
<feature type="transmembrane region" description="Helical" evidence="1">
    <location>
        <begin position="422"/>
        <end position="442"/>
    </location>
</feature>
<dbReference type="PANTHER" id="PTHR11106:SF27">
    <property type="entry name" value="MACRO DOMAIN-CONTAINING PROTEIN"/>
    <property type="match status" value="1"/>
</dbReference>
<dbReference type="EMBL" id="WUQX01000001">
    <property type="protein sequence ID" value="MXP74860.1"/>
    <property type="molecule type" value="Genomic_DNA"/>
</dbReference>
<sequence length="452" mass="52435">MHTKDKDILAMINIVCEDITKFVKRENIDTIVNPAKPTLMGGDEPSVDYEIHKAINQNLKKKKFKDKIRQEVDGKNKWGEDVIRCERGKVVVTKGYSLCKTVFHVVGPKFDGDRKNNKIFCTSSCVQKLEACYREIIKEIKSRQGIEKVAIPIIGAGNYEIPYEVAVRVALATVANELVDWKNRDREFFDFSALKKIYFCIYHRGRDTRQVYYDKATEIWNEYRKIIKCNNKVVYQTTTQAHFSYLLEIKEHDGERGYFAVARSIRLVLLVIRILFIPVLLFKDILGGYNWHKRRVVVEITALLKLGFPVIIYFGIRQNGLSVECERIITIITAGVIYLMLDTITYLVLLIVLSDIQRPSANVIRSMIFLLINYLEVSFDIGAIFYIWNLGRIDFWTAIQFGIMPDFLSDSGIADLVLYRPLLYVNNGIKFFFMTLAFGYFANHLRQREFLS</sequence>
<dbReference type="RefSeq" id="WP_159750191.1">
    <property type="nucleotide sequence ID" value="NZ_CASSPE010000005.1"/>
</dbReference>
<keyword evidence="1" id="KW-0472">Membrane</keyword>
<feature type="transmembrane region" description="Helical" evidence="1">
    <location>
        <begin position="328"/>
        <end position="354"/>
    </location>
</feature>
<protein>
    <recommendedName>
        <fullName evidence="2">Macro domain-containing protein</fullName>
    </recommendedName>
</protein>
<keyword evidence="1" id="KW-0812">Transmembrane</keyword>
<keyword evidence="1" id="KW-1133">Transmembrane helix</keyword>
<feature type="transmembrane region" description="Helical" evidence="1">
    <location>
        <begin position="366"/>
        <end position="388"/>
    </location>
</feature>
<feature type="transmembrane region" description="Helical" evidence="1">
    <location>
        <begin position="265"/>
        <end position="284"/>
    </location>
</feature>
<dbReference type="SMART" id="SM00506">
    <property type="entry name" value="A1pp"/>
    <property type="match status" value="1"/>
</dbReference>
<feature type="domain" description="Macro" evidence="2">
    <location>
        <begin position="1"/>
        <end position="197"/>
    </location>
</feature>
<accession>A0A7X3SHX1</accession>
<evidence type="ECO:0000313" key="3">
    <source>
        <dbReference type="EMBL" id="MXP74860.1"/>
    </source>
</evidence>
<evidence type="ECO:0000259" key="2">
    <source>
        <dbReference type="PROSITE" id="PS51154"/>
    </source>
</evidence>
<dbReference type="Gene3D" id="3.40.220.10">
    <property type="entry name" value="Leucine Aminopeptidase, subunit E, domain 1"/>
    <property type="match status" value="1"/>
</dbReference>
<name>A0A7X3SHX1_9FIRM</name>
<comment type="caution">
    <text evidence="3">The sequence shown here is derived from an EMBL/GenBank/DDBJ whole genome shotgun (WGS) entry which is preliminary data.</text>
</comment>
<dbReference type="InterPro" id="IPR043472">
    <property type="entry name" value="Macro_dom-like"/>
</dbReference>
<dbReference type="AlphaFoldDB" id="A0A7X3SHX1"/>
<feature type="transmembrane region" description="Helical" evidence="1">
    <location>
        <begin position="296"/>
        <end position="316"/>
    </location>
</feature>
<dbReference type="PANTHER" id="PTHR11106">
    <property type="entry name" value="GANGLIOSIDE INDUCED DIFFERENTIATION ASSOCIATED PROTEIN 2-RELATED"/>
    <property type="match status" value="1"/>
</dbReference>